<gene>
    <name evidence="9" type="primary">LOC120264769</name>
</gene>
<feature type="transmembrane region" description="Helical" evidence="7">
    <location>
        <begin position="179"/>
        <end position="198"/>
    </location>
</feature>
<sequence length="562" mass="62124">MASKEQDDQSHEPDVAHDHESQTTPKQGGWITFPFIIGNVFGMTLSFSGATGNIVVYLIKYYNFKSIDAAQLINIINGSSSFSPLLGAIISDSFIGCLPVIIFSSIASLFSIIILTLTAGIKAFRPSNLHTLPTSSQLGLLYTALALYVVGTGGTRYNIMAMGADQLSNVDDQDVFFNWYFIVFYMAGVIGITVIVYIEDSISWVLGYGICSAVNALAVLSLLLGLKYYRRPGLKENPFIAIARVIVAGFRKRKFELSTETVAYYHHPSERADQPPSQTFRCMNRAAVIQQGDVAIDGNIARSWSLCTVKEVEDLKTLIRIVPLWTSTITISISIATQASLSVLQALTMDRSLGPRLLVPAGSFYVTTLLTTCLTLFILDRAIYPLCHRLTSYTPTPLQRIGIGQAFNIAAMAASALVERQRSTIVHEHQAESQPAWIVPMSAFWLVLPCMLTGIGEAFHFPGQIAFYYQEFPESLKSTSTGMIAVILSVGFYSSTGLVEVVRRATSWLPDNLNSSRLENVYWLLTVMTSINFTYYILCAKLYKYKRDKNVVVAANSEQYCL</sequence>
<dbReference type="Gene3D" id="1.20.1250.20">
    <property type="entry name" value="MFS general substrate transporter like domains"/>
    <property type="match status" value="1"/>
</dbReference>
<keyword evidence="3 7" id="KW-0812">Transmembrane</keyword>
<evidence type="ECO:0000313" key="9">
    <source>
        <dbReference type="RefSeq" id="XP_039128530.1"/>
    </source>
</evidence>
<evidence type="ECO:0000256" key="2">
    <source>
        <dbReference type="ARBA" id="ARBA00005982"/>
    </source>
</evidence>
<reference evidence="9" key="1">
    <citation type="submission" date="2025-08" db="UniProtKB">
        <authorList>
            <consortium name="RefSeq"/>
        </authorList>
    </citation>
    <scope>IDENTIFICATION</scope>
</reference>
<dbReference type="GO" id="GO:0022857">
    <property type="term" value="F:transmembrane transporter activity"/>
    <property type="evidence" value="ECO:0007669"/>
    <property type="project" value="InterPro"/>
</dbReference>
<feature type="transmembrane region" description="Helical" evidence="7">
    <location>
        <begin position="521"/>
        <end position="539"/>
    </location>
</feature>
<dbReference type="Proteomes" id="UP001515500">
    <property type="component" value="Chromosome 7"/>
</dbReference>
<evidence type="ECO:0000256" key="1">
    <source>
        <dbReference type="ARBA" id="ARBA00004141"/>
    </source>
</evidence>
<proteinExistence type="inferred from homology"/>
<accession>A0AB40BM96</accession>
<keyword evidence="4 7" id="KW-1133">Transmembrane helix</keyword>
<name>A0AB40BM96_DIOCR</name>
<comment type="similarity">
    <text evidence="2">Belongs to the major facilitator superfamily. Proton-dependent oligopeptide transporter (POT/PTR) (TC 2.A.17) family.</text>
</comment>
<dbReference type="InterPro" id="IPR000109">
    <property type="entry name" value="POT_fam"/>
</dbReference>
<feature type="region of interest" description="Disordered" evidence="6">
    <location>
        <begin position="1"/>
        <end position="26"/>
    </location>
</feature>
<evidence type="ECO:0000313" key="8">
    <source>
        <dbReference type="Proteomes" id="UP001515500"/>
    </source>
</evidence>
<dbReference type="AlphaFoldDB" id="A0AB40BM96"/>
<feature type="transmembrane region" description="Helical" evidence="7">
    <location>
        <begin position="35"/>
        <end position="59"/>
    </location>
</feature>
<evidence type="ECO:0000256" key="5">
    <source>
        <dbReference type="ARBA" id="ARBA00023136"/>
    </source>
</evidence>
<feature type="transmembrane region" description="Helical" evidence="7">
    <location>
        <begin position="482"/>
        <end position="501"/>
    </location>
</feature>
<feature type="compositionally biased region" description="Basic and acidic residues" evidence="6">
    <location>
        <begin position="1"/>
        <end position="21"/>
    </location>
</feature>
<evidence type="ECO:0000256" key="4">
    <source>
        <dbReference type="ARBA" id="ARBA00022989"/>
    </source>
</evidence>
<feature type="transmembrane region" description="Helical" evidence="7">
    <location>
        <begin position="94"/>
        <end position="119"/>
    </location>
</feature>
<dbReference type="GeneID" id="120264769"/>
<feature type="transmembrane region" description="Helical" evidence="7">
    <location>
        <begin position="357"/>
        <end position="379"/>
    </location>
</feature>
<feature type="transmembrane region" description="Helical" evidence="7">
    <location>
        <begin position="438"/>
        <end position="461"/>
    </location>
</feature>
<dbReference type="GO" id="GO:0016020">
    <property type="term" value="C:membrane"/>
    <property type="evidence" value="ECO:0007669"/>
    <property type="project" value="UniProtKB-SubCell"/>
</dbReference>
<evidence type="ECO:0000256" key="6">
    <source>
        <dbReference type="SAM" id="MobiDB-lite"/>
    </source>
</evidence>
<protein>
    <submittedName>
        <fullName evidence="9">Protein NRT1/ PTR FAMILY 2.7-like isoform X1</fullName>
    </submittedName>
</protein>
<dbReference type="PANTHER" id="PTHR11654">
    <property type="entry name" value="OLIGOPEPTIDE TRANSPORTER-RELATED"/>
    <property type="match status" value="1"/>
</dbReference>
<feature type="transmembrane region" description="Helical" evidence="7">
    <location>
        <begin position="318"/>
        <end position="337"/>
    </location>
</feature>
<keyword evidence="5 7" id="KW-0472">Membrane</keyword>
<evidence type="ECO:0000256" key="7">
    <source>
        <dbReference type="SAM" id="Phobius"/>
    </source>
</evidence>
<dbReference type="InterPro" id="IPR036259">
    <property type="entry name" value="MFS_trans_sf"/>
</dbReference>
<evidence type="ECO:0000256" key="3">
    <source>
        <dbReference type="ARBA" id="ARBA00022692"/>
    </source>
</evidence>
<feature type="transmembrane region" description="Helical" evidence="7">
    <location>
        <begin position="139"/>
        <end position="159"/>
    </location>
</feature>
<dbReference type="SUPFAM" id="SSF103473">
    <property type="entry name" value="MFS general substrate transporter"/>
    <property type="match status" value="1"/>
</dbReference>
<keyword evidence="8" id="KW-1185">Reference proteome</keyword>
<dbReference type="Pfam" id="PF00854">
    <property type="entry name" value="PTR2"/>
    <property type="match status" value="1"/>
</dbReference>
<organism evidence="8 9">
    <name type="scientific">Dioscorea cayennensis subsp. rotundata</name>
    <name type="common">White Guinea yam</name>
    <name type="synonym">Dioscorea rotundata</name>
    <dbReference type="NCBI Taxonomy" id="55577"/>
    <lineage>
        <taxon>Eukaryota</taxon>
        <taxon>Viridiplantae</taxon>
        <taxon>Streptophyta</taxon>
        <taxon>Embryophyta</taxon>
        <taxon>Tracheophyta</taxon>
        <taxon>Spermatophyta</taxon>
        <taxon>Magnoliopsida</taxon>
        <taxon>Liliopsida</taxon>
        <taxon>Dioscoreales</taxon>
        <taxon>Dioscoreaceae</taxon>
        <taxon>Dioscorea</taxon>
    </lineage>
</organism>
<comment type="subcellular location">
    <subcellularLocation>
        <location evidence="1">Membrane</location>
        <topology evidence="1">Multi-pass membrane protein</topology>
    </subcellularLocation>
</comment>
<feature type="transmembrane region" description="Helical" evidence="7">
    <location>
        <begin position="204"/>
        <end position="226"/>
    </location>
</feature>
<dbReference type="RefSeq" id="XP_039128530.1">
    <property type="nucleotide sequence ID" value="XM_039272596.1"/>
</dbReference>